<gene>
    <name evidence="3" type="ORF">FB459_0566</name>
</gene>
<feature type="transmembrane region" description="Helical" evidence="2">
    <location>
        <begin position="157"/>
        <end position="179"/>
    </location>
</feature>
<reference evidence="3 4" key="1">
    <citation type="submission" date="2019-06" db="EMBL/GenBank/DDBJ databases">
        <title>Sequencing the genomes of 1000 actinobacteria strains.</title>
        <authorList>
            <person name="Klenk H.-P."/>
        </authorList>
    </citation>
    <scope>NUCLEOTIDE SEQUENCE [LARGE SCALE GENOMIC DNA]</scope>
    <source>
        <strain evidence="3 4">DSM 19828</strain>
    </source>
</reference>
<name>A0A542ED14_9MICO</name>
<feature type="transmembrane region" description="Helical" evidence="2">
    <location>
        <begin position="251"/>
        <end position="269"/>
    </location>
</feature>
<evidence type="ECO:0000256" key="1">
    <source>
        <dbReference type="SAM" id="MobiDB-lite"/>
    </source>
</evidence>
<comment type="caution">
    <text evidence="3">The sequence shown here is derived from an EMBL/GenBank/DDBJ whole genome shotgun (WGS) entry which is preliminary data.</text>
</comment>
<evidence type="ECO:0000313" key="4">
    <source>
        <dbReference type="Proteomes" id="UP000320806"/>
    </source>
</evidence>
<feature type="transmembrane region" description="Helical" evidence="2">
    <location>
        <begin position="225"/>
        <end position="244"/>
    </location>
</feature>
<feature type="compositionally biased region" description="Low complexity" evidence="1">
    <location>
        <begin position="29"/>
        <end position="47"/>
    </location>
</feature>
<accession>A0A542ED14</accession>
<feature type="region of interest" description="Disordered" evidence="1">
    <location>
        <begin position="1"/>
        <end position="148"/>
    </location>
</feature>
<keyword evidence="4" id="KW-1185">Reference proteome</keyword>
<feature type="compositionally biased region" description="Low complexity" evidence="1">
    <location>
        <begin position="109"/>
        <end position="132"/>
    </location>
</feature>
<proteinExistence type="predicted"/>
<feature type="transmembrane region" description="Helical" evidence="2">
    <location>
        <begin position="297"/>
        <end position="318"/>
    </location>
</feature>
<dbReference type="Proteomes" id="UP000320806">
    <property type="component" value="Unassembled WGS sequence"/>
</dbReference>
<sequence>MDQEELDVSDNQGAGGWDQPTHAMPKLPPQGGQSDPQQGGYGQQPQQGGPGYGQGQQGGGQYANPQQGGPGYGQGQQGGPGYGGPAQGGQYGGPQGGQYGGPQGGPGYGQPQHPQQGGPYGNQPQGQWNQPQGGYGQPGYSGASATTTRPSGLGKTLGWALLALGLLLALVTFGTWASANVKMNTSGYNLDMSYSINGFGSESYEGLPPGADKPDESDQEGRDPFGLPILLMGIGIAAMGVLRGLGKGGRIGGIVAAALGAIATILALLDWSEVKEDMDKLKDTATSGAQVDISTGWGLWMALLLGLATIAVGLVSALKK</sequence>
<keyword evidence="2" id="KW-0472">Membrane</keyword>
<organism evidence="3 4">
    <name type="scientific">Yimella lutea</name>
    <dbReference type="NCBI Taxonomy" id="587872"/>
    <lineage>
        <taxon>Bacteria</taxon>
        <taxon>Bacillati</taxon>
        <taxon>Actinomycetota</taxon>
        <taxon>Actinomycetes</taxon>
        <taxon>Micrococcales</taxon>
        <taxon>Dermacoccaceae</taxon>
        <taxon>Yimella</taxon>
    </lineage>
</organism>
<feature type="compositionally biased region" description="Gly residues" evidence="1">
    <location>
        <begin position="68"/>
        <end position="108"/>
    </location>
</feature>
<keyword evidence="2" id="KW-0812">Transmembrane</keyword>
<dbReference type="AlphaFoldDB" id="A0A542ED14"/>
<protein>
    <submittedName>
        <fullName evidence="3">Uncharacterized protein</fullName>
    </submittedName>
</protein>
<keyword evidence="2" id="KW-1133">Transmembrane helix</keyword>
<evidence type="ECO:0000313" key="3">
    <source>
        <dbReference type="EMBL" id="TQJ13166.1"/>
    </source>
</evidence>
<feature type="compositionally biased region" description="Gly residues" evidence="1">
    <location>
        <begin position="48"/>
        <end position="61"/>
    </location>
</feature>
<evidence type="ECO:0000256" key="2">
    <source>
        <dbReference type="SAM" id="Phobius"/>
    </source>
</evidence>
<dbReference type="EMBL" id="VFMO01000001">
    <property type="protein sequence ID" value="TQJ13166.1"/>
    <property type="molecule type" value="Genomic_DNA"/>
</dbReference>